<evidence type="ECO:0000259" key="1">
    <source>
        <dbReference type="Pfam" id="PF04230"/>
    </source>
</evidence>
<sequence length="359" mass="40698">MRVAVITFPLINNYGGIIQAFAMMKLLEDLGHEPILVNCQSESKLKSISKFIIKKHLLGFMSRFKGVTLTLKNKDLAKFVETYISPKTTPICNSQQLEKYFDSHKFDACVVGSDQVFAKMGYANFENDYSLGFIKNDMIKLSYGASFGADRYQGDNDKVDFHKENLKKFAGISVREESGVKVCKDTFGVDSTHVLDPTMMIDLSNYLNIVAEGSNDSDLEKNNELFAYVLDSNNVKTNEIQSFANEMGLSTRQINDGNASANVISMENWIGSIYYADHVITDSFHGCVFCIIFNKPFHCYVNRKRGADRFLSLLNMFGLEDRIIESKISNDLINWDNVNTILEENRAKSFDFILKHLRA</sequence>
<keyword evidence="2" id="KW-0808">Transferase</keyword>
<gene>
    <name evidence="2" type="ORF">F0234_10435</name>
</gene>
<comment type="caution">
    <text evidence="2">The sequence shown here is derived from an EMBL/GenBank/DDBJ whole genome shotgun (WGS) entry which is preliminary data.</text>
</comment>
<dbReference type="Proteomes" id="UP000519158">
    <property type="component" value="Unassembled WGS sequence"/>
</dbReference>
<evidence type="ECO:0000313" key="2">
    <source>
        <dbReference type="EMBL" id="NOJ13172.1"/>
    </source>
</evidence>
<dbReference type="InterPro" id="IPR007345">
    <property type="entry name" value="Polysacch_pyruvyl_Trfase"/>
</dbReference>
<organism evidence="2 3">
    <name type="scientific">Vibrio splendidus</name>
    <dbReference type="NCBI Taxonomy" id="29497"/>
    <lineage>
        <taxon>Bacteria</taxon>
        <taxon>Pseudomonadati</taxon>
        <taxon>Pseudomonadota</taxon>
        <taxon>Gammaproteobacteria</taxon>
        <taxon>Vibrionales</taxon>
        <taxon>Vibrionaceae</taxon>
        <taxon>Vibrio</taxon>
    </lineage>
</organism>
<feature type="domain" description="Polysaccharide pyruvyl transferase" evidence="1">
    <location>
        <begin position="13"/>
        <end position="302"/>
    </location>
</feature>
<protein>
    <submittedName>
        <fullName evidence="2">Polysaccharide pyruvyl transferase family protein</fullName>
    </submittedName>
</protein>
<dbReference type="EMBL" id="VTXL01000007">
    <property type="protein sequence ID" value="NOJ13172.1"/>
    <property type="molecule type" value="Genomic_DNA"/>
</dbReference>
<evidence type="ECO:0000313" key="3">
    <source>
        <dbReference type="Proteomes" id="UP000519158"/>
    </source>
</evidence>
<accession>A0A7Y4FZY3</accession>
<dbReference type="Pfam" id="PF04230">
    <property type="entry name" value="PS_pyruv_trans"/>
    <property type="match status" value="1"/>
</dbReference>
<name>A0A7Y4FZY3_VIBSP</name>
<dbReference type="RefSeq" id="WP_171328844.1">
    <property type="nucleotide sequence ID" value="NZ_CAWPOP010000057.1"/>
</dbReference>
<reference evidence="2 3" key="1">
    <citation type="submission" date="2019-09" db="EMBL/GenBank/DDBJ databases">
        <title>Draft genome sequencing and comparative genomics of hatchery-associated Vibrios.</title>
        <authorList>
            <person name="Kehlet-Delgado H."/>
            <person name="Mueller R.S."/>
        </authorList>
    </citation>
    <scope>NUCLEOTIDE SEQUENCE [LARGE SCALE GENOMIC DNA]</scope>
    <source>
        <strain evidence="2 3">99-70-13A3</strain>
    </source>
</reference>
<dbReference type="GO" id="GO:0016740">
    <property type="term" value="F:transferase activity"/>
    <property type="evidence" value="ECO:0007669"/>
    <property type="project" value="UniProtKB-KW"/>
</dbReference>
<proteinExistence type="predicted"/>
<dbReference type="AlphaFoldDB" id="A0A7Y4FZY3"/>